<dbReference type="GO" id="GO:0003755">
    <property type="term" value="F:peptidyl-prolyl cis-trans isomerase activity"/>
    <property type="evidence" value="ECO:0007669"/>
    <property type="project" value="UniProtKB-EC"/>
</dbReference>
<dbReference type="Proteomes" id="UP001549106">
    <property type="component" value="Unassembled WGS sequence"/>
</dbReference>
<protein>
    <submittedName>
        <fullName evidence="4">Trigger factor/foldase protein PrsA</fullName>
        <ecNumber evidence="4">5.2.1.8</ecNumber>
    </submittedName>
</protein>
<dbReference type="Gene3D" id="3.10.50.40">
    <property type="match status" value="1"/>
</dbReference>
<keyword evidence="5" id="KW-1185">Reference proteome</keyword>
<feature type="region of interest" description="Disordered" evidence="2">
    <location>
        <begin position="233"/>
        <end position="259"/>
    </location>
</feature>
<keyword evidence="1 4" id="KW-0413">Isomerase</keyword>
<dbReference type="RefSeq" id="WP_178709469.1">
    <property type="nucleotide sequence ID" value="NZ_JANJZT010000006.1"/>
</dbReference>
<dbReference type="PROSITE" id="PS50198">
    <property type="entry name" value="PPIC_PPIASE_2"/>
    <property type="match status" value="1"/>
</dbReference>
<feature type="domain" description="PpiC" evidence="3">
    <location>
        <begin position="180"/>
        <end position="295"/>
    </location>
</feature>
<feature type="compositionally biased region" description="Acidic residues" evidence="2">
    <location>
        <begin position="359"/>
        <end position="413"/>
    </location>
</feature>
<evidence type="ECO:0000313" key="4">
    <source>
        <dbReference type="EMBL" id="MET3749887.1"/>
    </source>
</evidence>
<name>A0ABV2M0B4_9FIRM</name>
<proteinExistence type="predicted"/>
<comment type="caution">
    <text evidence="4">The sequence shown here is derived from an EMBL/GenBank/DDBJ whole genome shotgun (WGS) entry which is preliminary data.</text>
</comment>
<dbReference type="EC" id="5.2.1.8" evidence="4"/>
<feature type="region of interest" description="Disordered" evidence="2">
    <location>
        <begin position="349"/>
        <end position="430"/>
    </location>
</feature>
<evidence type="ECO:0000256" key="1">
    <source>
        <dbReference type="PROSITE-ProRule" id="PRU00278"/>
    </source>
</evidence>
<dbReference type="InterPro" id="IPR000297">
    <property type="entry name" value="PPIase_PpiC"/>
</dbReference>
<dbReference type="PROSITE" id="PS51257">
    <property type="entry name" value="PROKAR_LIPOPROTEIN"/>
    <property type="match status" value="1"/>
</dbReference>
<reference evidence="4 5" key="1">
    <citation type="submission" date="2024-06" db="EMBL/GenBank/DDBJ databases">
        <title>Genomic Encyclopedia of Type Strains, Phase IV (KMG-IV): sequencing the most valuable type-strain genomes for metagenomic binning, comparative biology and taxonomic classification.</title>
        <authorList>
            <person name="Goeker M."/>
        </authorList>
    </citation>
    <scope>NUCLEOTIDE SEQUENCE [LARGE SCALE GENOMIC DNA]</scope>
    <source>
        <strain evidence="4 5">DSM 29492</strain>
    </source>
</reference>
<dbReference type="SUPFAM" id="SSF54534">
    <property type="entry name" value="FKBP-like"/>
    <property type="match status" value="1"/>
</dbReference>
<dbReference type="InterPro" id="IPR046357">
    <property type="entry name" value="PPIase_dom_sf"/>
</dbReference>
<evidence type="ECO:0000313" key="5">
    <source>
        <dbReference type="Proteomes" id="UP001549106"/>
    </source>
</evidence>
<evidence type="ECO:0000256" key="2">
    <source>
        <dbReference type="SAM" id="MobiDB-lite"/>
    </source>
</evidence>
<organism evidence="4 5">
    <name type="scientific">Blautia caecimuris</name>
    <dbReference type="NCBI Taxonomy" id="1796615"/>
    <lineage>
        <taxon>Bacteria</taxon>
        <taxon>Bacillati</taxon>
        <taxon>Bacillota</taxon>
        <taxon>Clostridia</taxon>
        <taxon>Lachnospirales</taxon>
        <taxon>Lachnospiraceae</taxon>
        <taxon>Blautia</taxon>
    </lineage>
</organism>
<evidence type="ECO:0000259" key="3">
    <source>
        <dbReference type="PROSITE" id="PS50198"/>
    </source>
</evidence>
<keyword evidence="1" id="KW-0697">Rotamase</keyword>
<dbReference type="EMBL" id="JBEPMJ010000006">
    <property type="protein sequence ID" value="MET3749887.1"/>
    <property type="molecule type" value="Genomic_DNA"/>
</dbReference>
<accession>A0ABV2M0B4</accession>
<gene>
    <name evidence="4" type="ORF">ABID24_001122</name>
</gene>
<sequence length="430" mass="47780">MKERSKRAAVAVLAGVMTMGMLAGCGEKKLDGTQTVATVNETDIPMGVLSIMVRQSQAQAEAMYASLMGGQGGYSIWESEAEEGGTYGEQAVKDSLKDLETLYLLKEKAADYKVEVTEDDQKAIAEAASQFMKANSKETIETLSVTEDQIKTYLELRTYQMRMHDAIIAEVDTEIPDEEAQQSSFTYVSISTADLEEKDIEAKKKDAEKILDEMKKDPEADFDETVKAVSEDYNALEGTFDTNEKKEDKEEGEADLTSSGYPEEVISVLRTLKDGELAQDVIETDTAFYVVRLNKVNDPEATENKKTSILDEKQTEFYTETTDKWLEEAEITEDKKVLKTLELKDNHKFVIGTTAEPSETPEAEDASEETPAEDQVLEPAEEETEEIAEEPTEAPESDAEETETEKAEEEGTEDTVKTTVTPEPTEEAEK</sequence>